<reference evidence="1" key="1">
    <citation type="submission" date="2023-12" db="EMBL/GenBank/DDBJ databases">
        <title>Genome sequence of Bacillus thuringiensis strain SS10.</title>
        <authorList>
            <person name="Rouis S."/>
        </authorList>
    </citation>
    <scope>NUCLEOTIDE SEQUENCE</scope>
    <source>
        <strain evidence="1">SS10</strain>
    </source>
</reference>
<comment type="caution">
    <text evidence="1">The sequence shown here is derived from an EMBL/GenBank/DDBJ whole genome shotgun (WGS) entry which is preliminary data.</text>
</comment>
<name>A0AAW9JQP7_BACTU</name>
<proteinExistence type="predicted"/>
<protein>
    <submittedName>
        <fullName evidence="1">Uncharacterized protein</fullName>
    </submittedName>
</protein>
<dbReference type="EMBL" id="JAXOTW010000087">
    <property type="protein sequence ID" value="MDZ5480809.1"/>
    <property type="molecule type" value="Genomic_DNA"/>
</dbReference>
<feature type="non-terminal residue" evidence="1">
    <location>
        <position position="1"/>
    </location>
</feature>
<evidence type="ECO:0000313" key="1">
    <source>
        <dbReference type="EMBL" id="MDZ5480809.1"/>
    </source>
</evidence>
<organism evidence="1 2">
    <name type="scientific">Bacillus thuringiensis</name>
    <dbReference type="NCBI Taxonomy" id="1428"/>
    <lineage>
        <taxon>Bacteria</taxon>
        <taxon>Bacillati</taxon>
        <taxon>Bacillota</taxon>
        <taxon>Bacilli</taxon>
        <taxon>Bacillales</taxon>
        <taxon>Bacillaceae</taxon>
        <taxon>Bacillus</taxon>
        <taxon>Bacillus cereus group</taxon>
    </lineage>
</organism>
<dbReference type="Proteomes" id="UP001292252">
    <property type="component" value="Unassembled WGS sequence"/>
</dbReference>
<gene>
    <name evidence="1" type="ORF">U2F49_32565</name>
</gene>
<sequence>KKEEKLQNPVSTQQIKVVKIAWSKTFGPGLEVLEHIKQRELNALFIKIHGKQCKIQRGRKEFFRE</sequence>
<dbReference type="AlphaFoldDB" id="A0AAW9JQP7"/>
<evidence type="ECO:0000313" key="2">
    <source>
        <dbReference type="Proteomes" id="UP001292252"/>
    </source>
</evidence>
<accession>A0AAW9JQP7</accession>